<dbReference type="PANTHER" id="PTHR11739:SF8">
    <property type="entry name" value="CITRATE SYNTHASE, MITOCHONDRIAL"/>
    <property type="match status" value="1"/>
</dbReference>
<comment type="caution">
    <text evidence="1">The sequence shown here is derived from an EMBL/GenBank/DDBJ whole genome shotgun (WGS) entry which is preliminary data.</text>
</comment>
<dbReference type="SUPFAM" id="SSF48256">
    <property type="entry name" value="Citrate synthase"/>
    <property type="match status" value="1"/>
</dbReference>
<dbReference type="InterPro" id="IPR002020">
    <property type="entry name" value="Citrate_synthase"/>
</dbReference>
<dbReference type="Proteomes" id="UP001194580">
    <property type="component" value="Unassembled WGS sequence"/>
</dbReference>
<dbReference type="Pfam" id="PF00285">
    <property type="entry name" value="Citrate_synt"/>
    <property type="match status" value="1"/>
</dbReference>
<dbReference type="AlphaFoldDB" id="A0AAD4D0K1"/>
<dbReference type="GO" id="GO:0006099">
    <property type="term" value="P:tricarboxylic acid cycle"/>
    <property type="evidence" value="ECO:0007669"/>
    <property type="project" value="TreeGrafter"/>
</dbReference>
<dbReference type="GO" id="GO:0046912">
    <property type="term" value="F:acyltransferase activity, acyl groups converted into alkyl on transfer"/>
    <property type="evidence" value="ECO:0007669"/>
    <property type="project" value="InterPro"/>
</dbReference>
<evidence type="ECO:0000313" key="2">
    <source>
        <dbReference type="Proteomes" id="UP001194580"/>
    </source>
</evidence>
<sequence>MASLRAAFRLPGLAKVATRHNNTFAASAIRAYSTKPQLIPEKREEVKQVKAEFGSKVLGETTVDMAYGGMRGIKGLIWEGSVLDAEEGIRFRGKTIPECQAVLPKAEGGDEPLPEALFWLLVTGEVPTTEQVRGLSAEWADRAALPTF</sequence>
<dbReference type="GO" id="GO:0005975">
    <property type="term" value="P:carbohydrate metabolic process"/>
    <property type="evidence" value="ECO:0007669"/>
    <property type="project" value="TreeGrafter"/>
</dbReference>
<dbReference type="InterPro" id="IPR036969">
    <property type="entry name" value="Citrate_synthase_sf"/>
</dbReference>
<name>A0AAD4D0K1_9FUNG</name>
<proteinExistence type="predicted"/>
<reference evidence="1" key="1">
    <citation type="journal article" date="2020" name="Fungal Divers.">
        <title>Resolving the Mortierellaceae phylogeny through synthesis of multi-gene phylogenetics and phylogenomics.</title>
        <authorList>
            <person name="Vandepol N."/>
            <person name="Liber J."/>
            <person name="Desiro A."/>
            <person name="Na H."/>
            <person name="Kennedy M."/>
            <person name="Barry K."/>
            <person name="Grigoriev I.V."/>
            <person name="Miller A.N."/>
            <person name="O'Donnell K."/>
            <person name="Stajich J.E."/>
            <person name="Bonito G."/>
        </authorList>
    </citation>
    <scope>NUCLEOTIDE SEQUENCE</scope>
    <source>
        <strain evidence="1">NRRL 28262</strain>
    </source>
</reference>
<dbReference type="EMBL" id="JAAAIL010003567">
    <property type="protein sequence ID" value="KAG0250003.1"/>
    <property type="molecule type" value="Genomic_DNA"/>
</dbReference>
<keyword evidence="2" id="KW-1185">Reference proteome</keyword>
<evidence type="ECO:0000313" key="1">
    <source>
        <dbReference type="EMBL" id="KAG0250003.1"/>
    </source>
</evidence>
<protein>
    <submittedName>
        <fullName evidence="1">Citrate (Si)-synthase</fullName>
    </submittedName>
</protein>
<dbReference type="InterPro" id="IPR016142">
    <property type="entry name" value="Citrate_synth-like_lrg_a-sub"/>
</dbReference>
<accession>A0AAD4D0K1</accession>
<dbReference type="Gene3D" id="1.10.580.10">
    <property type="entry name" value="Citrate Synthase, domain 1"/>
    <property type="match status" value="1"/>
</dbReference>
<dbReference type="PANTHER" id="PTHR11739">
    <property type="entry name" value="CITRATE SYNTHASE"/>
    <property type="match status" value="1"/>
</dbReference>
<feature type="non-terminal residue" evidence="1">
    <location>
        <position position="1"/>
    </location>
</feature>
<dbReference type="GO" id="GO:0005759">
    <property type="term" value="C:mitochondrial matrix"/>
    <property type="evidence" value="ECO:0007669"/>
    <property type="project" value="TreeGrafter"/>
</dbReference>
<organism evidence="1 2">
    <name type="scientific">Linnemannia exigua</name>
    <dbReference type="NCBI Taxonomy" id="604196"/>
    <lineage>
        <taxon>Eukaryota</taxon>
        <taxon>Fungi</taxon>
        <taxon>Fungi incertae sedis</taxon>
        <taxon>Mucoromycota</taxon>
        <taxon>Mortierellomycotina</taxon>
        <taxon>Mortierellomycetes</taxon>
        <taxon>Mortierellales</taxon>
        <taxon>Mortierellaceae</taxon>
        <taxon>Linnemannia</taxon>
    </lineage>
</organism>
<gene>
    <name evidence="1" type="primary">CIT1_1</name>
    <name evidence="1" type="ORF">BGZ95_007339</name>
</gene>